<dbReference type="GO" id="GO:0045892">
    <property type="term" value="P:negative regulation of DNA-templated transcription"/>
    <property type="evidence" value="ECO:0007669"/>
    <property type="project" value="TreeGrafter"/>
</dbReference>
<dbReference type="AlphaFoldDB" id="F8AAA2"/>
<feature type="binding site" evidence="12">
    <location>
        <position position="212"/>
    </location>
    <ligand>
        <name>Zn(2+)</name>
        <dbReference type="ChEBI" id="CHEBI:29105"/>
    </ligand>
</feature>
<comment type="subcellular location">
    <subcellularLocation>
        <location evidence="1">Cytoplasm</location>
    </subcellularLocation>
</comment>
<keyword evidence="14" id="KW-1185">Reference proteome</keyword>
<evidence type="ECO:0000256" key="11">
    <source>
        <dbReference type="ARBA" id="ARBA00023163"/>
    </source>
</evidence>
<keyword evidence="10" id="KW-0238">DNA-binding</keyword>
<evidence type="ECO:0000256" key="9">
    <source>
        <dbReference type="ARBA" id="ARBA00023015"/>
    </source>
</evidence>
<dbReference type="EMBL" id="CP002683">
    <property type="protein sequence ID" value="AEH44238.1"/>
    <property type="molecule type" value="Genomic_DNA"/>
</dbReference>
<dbReference type="Proteomes" id="UP000006793">
    <property type="component" value="Chromosome"/>
</dbReference>
<dbReference type="Gene3D" id="1.10.10.10">
    <property type="entry name" value="Winged helix-like DNA-binding domain superfamily/Winged helix DNA-binding domain"/>
    <property type="match status" value="1"/>
</dbReference>
<evidence type="ECO:0000256" key="1">
    <source>
        <dbReference type="ARBA" id="ARBA00004496"/>
    </source>
</evidence>
<sequence length="221" mass="26109">MPNKPAKKREKDFHFVGNFFSLWEKFFHSPEGAFKEHYISGFSFLLDKIAINLLVIVKENQKEVFMAEQNNSKQEDALIQLEVFKEYIRRKGLRYTPERETIIKEIFSLSGHFDVDGLYLRLRNKGKKLSKASIYRTIPLLIDCGLLQEVYHEDGHMHYEPASPHPHGHIRCLECRRVEEFDDERIKQIQKNVTEKYGYRITGIRFEILGYCPDCLKKVPV</sequence>
<dbReference type="Gene3D" id="3.30.1490.190">
    <property type="match status" value="1"/>
</dbReference>
<evidence type="ECO:0000256" key="7">
    <source>
        <dbReference type="ARBA" id="ARBA00022723"/>
    </source>
</evidence>
<protein>
    <recommendedName>
        <fullName evidence="4">Ferric uptake regulation protein</fullName>
    </recommendedName>
</protein>
<proteinExistence type="inferred from homology"/>
<dbReference type="GO" id="GO:1900376">
    <property type="term" value="P:regulation of secondary metabolite biosynthetic process"/>
    <property type="evidence" value="ECO:0007669"/>
    <property type="project" value="TreeGrafter"/>
</dbReference>
<comment type="cofactor">
    <cofactor evidence="12">
        <name>Zn(2+)</name>
        <dbReference type="ChEBI" id="CHEBI:29105"/>
    </cofactor>
    <text evidence="12">Binds 1 zinc ion per subunit.</text>
</comment>
<accession>F8AAA2</accession>
<evidence type="ECO:0000313" key="13">
    <source>
        <dbReference type="EMBL" id="AEH44238.1"/>
    </source>
</evidence>
<evidence type="ECO:0000256" key="4">
    <source>
        <dbReference type="ARBA" id="ARBA00020910"/>
    </source>
</evidence>
<evidence type="ECO:0000256" key="5">
    <source>
        <dbReference type="ARBA" id="ARBA00022490"/>
    </source>
</evidence>
<dbReference type="GO" id="GO:0003700">
    <property type="term" value="F:DNA-binding transcription factor activity"/>
    <property type="evidence" value="ECO:0007669"/>
    <property type="project" value="InterPro"/>
</dbReference>
<dbReference type="GO" id="GO:0000976">
    <property type="term" value="F:transcription cis-regulatory region binding"/>
    <property type="evidence" value="ECO:0007669"/>
    <property type="project" value="TreeGrafter"/>
</dbReference>
<keyword evidence="8 12" id="KW-0862">Zinc</keyword>
<gene>
    <name evidence="13" type="ordered locus">Thein_0355</name>
</gene>
<reference evidence="13 14" key="2">
    <citation type="journal article" date="2012" name="Stand. Genomic Sci.">
        <title>Complete genome sequence of the thermophilic sulfate-reducing ocean bacterium Thermodesulfatator indicus type strain (CIR29812(T)).</title>
        <authorList>
            <person name="Anderson I."/>
            <person name="Saunders E."/>
            <person name="Lapidus A."/>
            <person name="Nolan M."/>
            <person name="Lucas S."/>
            <person name="Tice H."/>
            <person name="Del Rio T.G."/>
            <person name="Cheng J.F."/>
            <person name="Han C."/>
            <person name="Tapia R."/>
            <person name="Goodwin L.A."/>
            <person name="Pitluck S."/>
            <person name="Liolios K."/>
            <person name="Mavromatis K."/>
            <person name="Pagani I."/>
            <person name="Ivanova N."/>
            <person name="Mikhailova N."/>
            <person name="Pati A."/>
            <person name="Chen A."/>
            <person name="Palaniappan K."/>
            <person name="Land M."/>
            <person name="Hauser L."/>
            <person name="Jeffries C.D."/>
            <person name="Chang Y.J."/>
            <person name="Brambilla E.M."/>
            <person name="Rohde M."/>
            <person name="Spring S."/>
            <person name="Goker M."/>
            <person name="Detter J.C."/>
            <person name="Woyke T."/>
            <person name="Bristow J."/>
            <person name="Eisen J.A."/>
            <person name="Markowitz V."/>
            <person name="Hugenholtz P."/>
            <person name="Kyrpides N.C."/>
            <person name="Klenk H.P."/>
        </authorList>
    </citation>
    <scope>NUCLEOTIDE SEQUENCE [LARGE SCALE GENOMIC DNA]</scope>
    <source>
        <strain evidence="14">DSM 15286 / JCM 11887 / CIR29812</strain>
    </source>
</reference>
<dbReference type="KEGG" id="tid:Thein_0355"/>
<evidence type="ECO:0000256" key="10">
    <source>
        <dbReference type="ARBA" id="ARBA00023125"/>
    </source>
</evidence>
<evidence type="ECO:0000256" key="2">
    <source>
        <dbReference type="ARBA" id="ARBA00007957"/>
    </source>
</evidence>
<feature type="binding site" evidence="12">
    <location>
        <position position="175"/>
    </location>
    <ligand>
        <name>Zn(2+)</name>
        <dbReference type="ChEBI" id="CHEBI:29105"/>
    </ligand>
</feature>
<feature type="binding site" evidence="12">
    <location>
        <position position="172"/>
    </location>
    <ligand>
        <name>Zn(2+)</name>
        <dbReference type="ChEBI" id="CHEBI:29105"/>
    </ligand>
</feature>
<comment type="subunit">
    <text evidence="3">Homodimer.</text>
</comment>
<reference evidence="14" key="1">
    <citation type="submission" date="2011-04" db="EMBL/GenBank/DDBJ databases">
        <title>The complete genome of Thermodesulfatator indicus DSM 15286.</title>
        <authorList>
            <person name="Lucas S."/>
            <person name="Copeland A."/>
            <person name="Lapidus A."/>
            <person name="Bruce D."/>
            <person name="Goodwin L."/>
            <person name="Pitluck S."/>
            <person name="Peters L."/>
            <person name="Kyrpides N."/>
            <person name="Mavromatis K."/>
            <person name="Pagani I."/>
            <person name="Ivanova N."/>
            <person name="Saunders L."/>
            <person name="Detter J.C."/>
            <person name="Tapia R."/>
            <person name="Han C."/>
            <person name="Land M."/>
            <person name="Hauser L."/>
            <person name="Markowitz V."/>
            <person name="Cheng J.-F."/>
            <person name="Hugenholtz P."/>
            <person name="Woyke T."/>
            <person name="Wu D."/>
            <person name="Spring S."/>
            <person name="Schroeder M."/>
            <person name="Brambilla E."/>
            <person name="Klenk H.-P."/>
            <person name="Eisen J.A."/>
        </authorList>
    </citation>
    <scope>NUCLEOTIDE SEQUENCE [LARGE SCALE GENOMIC DNA]</scope>
    <source>
        <strain evidence="14">DSM 15286 / JCM 11887 / CIR29812</strain>
    </source>
</reference>
<dbReference type="GO" id="GO:0008270">
    <property type="term" value="F:zinc ion binding"/>
    <property type="evidence" value="ECO:0007669"/>
    <property type="project" value="TreeGrafter"/>
</dbReference>
<keyword evidence="7 12" id="KW-0479">Metal-binding</keyword>
<dbReference type="STRING" id="667014.Thein_0355"/>
<dbReference type="SUPFAM" id="SSF46785">
    <property type="entry name" value="Winged helix' DNA-binding domain"/>
    <property type="match status" value="1"/>
</dbReference>
<dbReference type="PANTHER" id="PTHR33202:SF2">
    <property type="entry name" value="FERRIC UPTAKE REGULATION PROTEIN"/>
    <property type="match status" value="1"/>
</dbReference>
<dbReference type="InterPro" id="IPR002481">
    <property type="entry name" value="FUR"/>
</dbReference>
<comment type="similarity">
    <text evidence="2">Belongs to the Fur family.</text>
</comment>
<dbReference type="PaxDb" id="667014-Thein_0355"/>
<evidence type="ECO:0000256" key="12">
    <source>
        <dbReference type="PIRSR" id="PIRSR602481-1"/>
    </source>
</evidence>
<evidence type="ECO:0000313" key="14">
    <source>
        <dbReference type="Proteomes" id="UP000006793"/>
    </source>
</evidence>
<dbReference type="eggNOG" id="COG0735">
    <property type="taxonomic scope" value="Bacteria"/>
</dbReference>
<keyword evidence="5" id="KW-0963">Cytoplasm</keyword>
<keyword evidence="6" id="KW-0678">Repressor</keyword>
<evidence type="ECO:0000256" key="3">
    <source>
        <dbReference type="ARBA" id="ARBA00011738"/>
    </source>
</evidence>
<dbReference type="CDD" id="cd07153">
    <property type="entry name" value="Fur_like"/>
    <property type="match status" value="1"/>
</dbReference>
<dbReference type="PANTHER" id="PTHR33202">
    <property type="entry name" value="ZINC UPTAKE REGULATION PROTEIN"/>
    <property type="match status" value="1"/>
</dbReference>
<dbReference type="InterPro" id="IPR036390">
    <property type="entry name" value="WH_DNA-bd_sf"/>
</dbReference>
<keyword evidence="9" id="KW-0805">Transcription regulation</keyword>
<dbReference type="InterPro" id="IPR036388">
    <property type="entry name" value="WH-like_DNA-bd_sf"/>
</dbReference>
<dbReference type="InterPro" id="IPR043135">
    <property type="entry name" value="Fur_C"/>
</dbReference>
<evidence type="ECO:0000256" key="6">
    <source>
        <dbReference type="ARBA" id="ARBA00022491"/>
    </source>
</evidence>
<keyword evidence="11" id="KW-0804">Transcription</keyword>
<feature type="binding site" evidence="12">
    <location>
        <position position="215"/>
    </location>
    <ligand>
        <name>Zn(2+)</name>
        <dbReference type="ChEBI" id="CHEBI:29105"/>
    </ligand>
</feature>
<name>F8AAA2_THEID</name>
<dbReference type="HOGENOM" id="CLU_1250136_0_0_0"/>
<dbReference type="InParanoid" id="F8AAA2"/>
<organism evidence="13 14">
    <name type="scientific">Thermodesulfatator indicus (strain DSM 15286 / JCM 11887 / CIR29812)</name>
    <dbReference type="NCBI Taxonomy" id="667014"/>
    <lineage>
        <taxon>Bacteria</taxon>
        <taxon>Pseudomonadati</taxon>
        <taxon>Thermodesulfobacteriota</taxon>
        <taxon>Thermodesulfobacteria</taxon>
        <taxon>Thermodesulfobacteriales</taxon>
        <taxon>Thermodesulfatatoraceae</taxon>
        <taxon>Thermodesulfatator</taxon>
    </lineage>
</organism>
<dbReference type="GO" id="GO:0005829">
    <property type="term" value="C:cytosol"/>
    <property type="evidence" value="ECO:0007669"/>
    <property type="project" value="TreeGrafter"/>
</dbReference>
<evidence type="ECO:0000256" key="8">
    <source>
        <dbReference type="ARBA" id="ARBA00022833"/>
    </source>
</evidence>
<dbReference type="Pfam" id="PF01475">
    <property type="entry name" value="FUR"/>
    <property type="match status" value="1"/>
</dbReference>